<evidence type="ECO:0000256" key="3">
    <source>
        <dbReference type="SAM" id="SignalP"/>
    </source>
</evidence>
<keyword evidence="2" id="KW-0472">Membrane</keyword>
<keyword evidence="2" id="KW-1133">Transmembrane helix</keyword>
<dbReference type="InterPro" id="IPR021684">
    <property type="entry name" value="WBP1-like"/>
</dbReference>
<evidence type="ECO:0000313" key="5">
    <source>
        <dbReference type="Proteomes" id="UP001352852"/>
    </source>
</evidence>
<reference evidence="4 5" key="1">
    <citation type="submission" date="2021-06" db="EMBL/GenBank/DDBJ databases">
        <authorList>
            <person name="Palmer J.M."/>
        </authorList>
    </citation>
    <scope>NUCLEOTIDE SEQUENCE [LARGE SCALE GENOMIC DNA]</scope>
    <source>
        <strain evidence="4 5">CL_MEX2019</strain>
        <tissue evidence="4">Muscle</tissue>
    </source>
</reference>
<comment type="caution">
    <text evidence="4">The sequence shown here is derived from an EMBL/GenBank/DDBJ whole genome shotgun (WGS) entry which is preliminary data.</text>
</comment>
<dbReference type="EMBL" id="JAHUTJ010065947">
    <property type="protein sequence ID" value="MED6289830.1"/>
    <property type="molecule type" value="Genomic_DNA"/>
</dbReference>
<dbReference type="InterPro" id="IPR051994">
    <property type="entry name" value="WW_domain-binding"/>
</dbReference>
<feature type="transmembrane region" description="Helical" evidence="2">
    <location>
        <begin position="55"/>
        <end position="73"/>
    </location>
</feature>
<keyword evidence="2" id="KW-0812">Transmembrane</keyword>
<keyword evidence="5" id="KW-1185">Reference proteome</keyword>
<dbReference type="PANTHER" id="PTHR16209:SF7">
    <property type="entry name" value="WW DOMAIN BINDING PROTEIN 1 ISOFORM X1"/>
    <property type="match status" value="1"/>
</dbReference>
<protein>
    <recommendedName>
        <fullName evidence="6">WW domain binding protein 1</fullName>
    </recommendedName>
</protein>
<dbReference type="Proteomes" id="UP001352852">
    <property type="component" value="Unassembled WGS sequence"/>
</dbReference>
<gene>
    <name evidence="4" type="ORF">CHARACLAT_006935</name>
</gene>
<feature type="region of interest" description="Disordered" evidence="1">
    <location>
        <begin position="124"/>
        <end position="145"/>
    </location>
</feature>
<name>A0ABU7EUR6_9TELE</name>
<sequence length="358" mass="40018">MPQKALGSIVGLLCTGTCLVQGKEFCSGVNNEQYRCEMGYCCGETECCTYYYELWWFWLVWTLIIMLSCCCAYRHRRVKMRLQQEQRQREISLMAYQGASSSFITPPPLNLRFWNDCKLPDYEEVVGHPPTPPPPYSENPPQSTPAIPPQISQPVSVSVPQPFPDAEAAANCQVSGFASDEGAMSQTVEPQRREVENVDVLLLGAVAEEEDEELVTRRRHVTGDSGIEVCVCQLDVDEGSGLEEESDEENRMCKGASRDCCSGRPQETFRQKECTSELPSQAANTSTGDRMWGIQQTFRCFVGYISTFCSAAAFMLPFLSQKALIGQNISALSSQQRFDLWWDSRPEACGNTLNISPP</sequence>
<feature type="signal peptide" evidence="3">
    <location>
        <begin position="1"/>
        <end position="22"/>
    </location>
</feature>
<dbReference type="PANTHER" id="PTHR16209">
    <property type="entry name" value="VESICULAR, OVEREXPRESSED IN CANCER, PROSURVIVAL PROTEIN 1"/>
    <property type="match status" value="1"/>
</dbReference>
<proteinExistence type="predicted"/>
<evidence type="ECO:0000256" key="2">
    <source>
        <dbReference type="SAM" id="Phobius"/>
    </source>
</evidence>
<feature type="compositionally biased region" description="Pro residues" evidence="1">
    <location>
        <begin position="129"/>
        <end position="145"/>
    </location>
</feature>
<feature type="chain" id="PRO_5045177142" description="WW domain binding protein 1" evidence="3">
    <location>
        <begin position="23"/>
        <end position="358"/>
    </location>
</feature>
<feature type="transmembrane region" description="Helical" evidence="2">
    <location>
        <begin position="300"/>
        <end position="319"/>
    </location>
</feature>
<accession>A0ABU7EUR6</accession>
<evidence type="ECO:0000256" key="1">
    <source>
        <dbReference type="SAM" id="MobiDB-lite"/>
    </source>
</evidence>
<organism evidence="4 5">
    <name type="scientific">Characodon lateralis</name>
    <dbReference type="NCBI Taxonomy" id="208331"/>
    <lineage>
        <taxon>Eukaryota</taxon>
        <taxon>Metazoa</taxon>
        <taxon>Chordata</taxon>
        <taxon>Craniata</taxon>
        <taxon>Vertebrata</taxon>
        <taxon>Euteleostomi</taxon>
        <taxon>Actinopterygii</taxon>
        <taxon>Neopterygii</taxon>
        <taxon>Teleostei</taxon>
        <taxon>Neoteleostei</taxon>
        <taxon>Acanthomorphata</taxon>
        <taxon>Ovalentaria</taxon>
        <taxon>Atherinomorphae</taxon>
        <taxon>Cyprinodontiformes</taxon>
        <taxon>Goodeidae</taxon>
        <taxon>Characodon</taxon>
    </lineage>
</organism>
<keyword evidence="3" id="KW-0732">Signal</keyword>
<evidence type="ECO:0008006" key="6">
    <source>
        <dbReference type="Google" id="ProtNLM"/>
    </source>
</evidence>
<dbReference type="Pfam" id="PF11669">
    <property type="entry name" value="WBP-1"/>
    <property type="match status" value="1"/>
</dbReference>
<evidence type="ECO:0000313" key="4">
    <source>
        <dbReference type="EMBL" id="MED6289830.1"/>
    </source>
</evidence>